<protein>
    <submittedName>
        <fullName evidence="3">Integrase catalytic region</fullName>
    </submittedName>
</protein>
<dbReference type="HOGENOM" id="CLU_017655_1_0_6"/>
<keyword evidence="4" id="KW-1185">Reference proteome</keyword>
<feature type="region of interest" description="Disordered" evidence="1">
    <location>
        <begin position="517"/>
        <end position="539"/>
    </location>
</feature>
<evidence type="ECO:0000313" key="4">
    <source>
        <dbReference type="Proteomes" id="UP000002383"/>
    </source>
</evidence>
<sequence length="551" mass="63342">MGNVIATPYTPRPLPQPARSDDEWARLPEYKRERAEMRLALIKVELDKVVAGVVSAKSAAQHLRAMIDARRVPEHTLAIAKKVGRAGEPPSWQSIERWLNGYRDAGMLGLVDRYKGRQRRALGCEARILYYLRHGAKNDAGNITKFLQQEGFDVTYGQVRRYIKTLPATETHHQSRVGQLEYNSRMRGYVRRATAHLPVGACYQSDGNLMPIHLAHPVTGKPWRPEMTPCLDVVSRYWVGYYIAESESAIGTMHALGDSIRRENHVPLDFQADNGPGFKAGLVQRFLENLGITPHHPRPRNPKDNGYVERFHGILKNECLKRLPGYCGKDANPDMVKAFLRDVRNKEQQLLTLAQFYEIVEEFRRWYNHERAHGEIDCAPAALWARLERNPPIDLDAAMFWDREERTVSDCRIRFANREYSAPELIQWNTKKVFVEFNLRSDAMVRVLDLSGRWICDAPRTKESPYRFSSIMEDRKQFNLRQRLKTIERNREEMEARAGLAVTHDQVLERMAELEQPDGAALEKKTGSTSANVPPVESRSEIELDILNTDY</sequence>
<accession>B8GUZ8</accession>
<dbReference type="EMBL" id="CP001339">
    <property type="protein sequence ID" value="ACL71509.1"/>
    <property type="molecule type" value="Genomic_DNA"/>
</dbReference>
<dbReference type="PANTHER" id="PTHR35004">
    <property type="entry name" value="TRANSPOSASE RV3428C-RELATED"/>
    <property type="match status" value="1"/>
</dbReference>
<dbReference type="Pfam" id="PF09299">
    <property type="entry name" value="Mu-transpos_C"/>
    <property type="match status" value="1"/>
</dbReference>
<dbReference type="SUPFAM" id="SSF53098">
    <property type="entry name" value="Ribonuclease H-like"/>
    <property type="match status" value="1"/>
</dbReference>
<dbReference type="SUPFAM" id="SSF50610">
    <property type="entry name" value="mu transposase, C-terminal domain"/>
    <property type="match status" value="1"/>
</dbReference>
<evidence type="ECO:0000256" key="1">
    <source>
        <dbReference type="SAM" id="MobiDB-lite"/>
    </source>
</evidence>
<evidence type="ECO:0000259" key="2">
    <source>
        <dbReference type="PROSITE" id="PS50994"/>
    </source>
</evidence>
<evidence type="ECO:0000313" key="3">
    <source>
        <dbReference type="EMBL" id="ACL71509.1"/>
    </source>
</evidence>
<organism evidence="3 4">
    <name type="scientific">Thioalkalivibrio sulfidiphilus (strain HL-EbGR7)</name>
    <dbReference type="NCBI Taxonomy" id="396588"/>
    <lineage>
        <taxon>Bacteria</taxon>
        <taxon>Pseudomonadati</taxon>
        <taxon>Pseudomonadota</taxon>
        <taxon>Gammaproteobacteria</taxon>
        <taxon>Chromatiales</taxon>
        <taxon>Ectothiorhodospiraceae</taxon>
        <taxon>Thioalkalivibrio</taxon>
    </lineage>
</organism>
<dbReference type="KEGG" id="tgr:Tgr7_0411"/>
<dbReference type="InterPro" id="IPR015378">
    <property type="entry name" value="Transposase-like_Mu_C"/>
</dbReference>
<dbReference type="InterPro" id="IPR012337">
    <property type="entry name" value="RNaseH-like_sf"/>
</dbReference>
<proteinExistence type="predicted"/>
<dbReference type="RefSeq" id="WP_012636998.1">
    <property type="nucleotide sequence ID" value="NC_011901.1"/>
</dbReference>
<dbReference type="InterPro" id="IPR001584">
    <property type="entry name" value="Integrase_cat-core"/>
</dbReference>
<dbReference type="eggNOG" id="COG2801">
    <property type="taxonomic scope" value="Bacteria"/>
</dbReference>
<feature type="region of interest" description="Disordered" evidence="1">
    <location>
        <begin position="1"/>
        <end position="20"/>
    </location>
</feature>
<dbReference type="PANTHER" id="PTHR35004:SF6">
    <property type="entry name" value="TRANSPOSASE"/>
    <property type="match status" value="1"/>
</dbReference>
<dbReference type="AlphaFoldDB" id="B8GUZ8"/>
<reference evidence="3 4" key="1">
    <citation type="journal article" date="2011" name="Stand. Genomic Sci.">
        <title>Complete genome sequence of 'Thioalkalivibrio sulfidophilus' HL-EbGr7.</title>
        <authorList>
            <person name="Muyzer G."/>
            <person name="Sorokin D.Y."/>
            <person name="Mavromatis K."/>
            <person name="Lapidus A."/>
            <person name="Clum A."/>
            <person name="Ivanova N."/>
            <person name="Pati A."/>
            <person name="d'Haeseleer P."/>
            <person name="Woyke T."/>
            <person name="Kyrpides N.C."/>
        </authorList>
    </citation>
    <scope>NUCLEOTIDE SEQUENCE [LARGE SCALE GENOMIC DNA]</scope>
    <source>
        <strain evidence="3 4">HL-EbGR7</strain>
    </source>
</reference>
<dbReference type="Pfam" id="PF13683">
    <property type="entry name" value="rve_3"/>
    <property type="match status" value="1"/>
</dbReference>
<dbReference type="OrthoDB" id="9814512at2"/>
<dbReference type="InterPro" id="IPR036397">
    <property type="entry name" value="RNaseH_sf"/>
</dbReference>
<dbReference type="Gene3D" id="3.30.420.10">
    <property type="entry name" value="Ribonuclease H-like superfamily/Ribonuclease H"/>
    <property type="match status" value="1"/>
</dbReference>
<gene>
    <name evidence="3" type="ordered locus">Tgr7_0411</name>
</gene>
<name>B8GUZ8_THISH</name>
<dbReference type="PROSITE" id="PS50994">
    <property type="entry name" value="INTEGRASE"/>
    <property type="match status" value="1"/>
</dbReference>
<feature type="domain" description="Integrase catalytic" evidence="2">
    <location>
        <begin position="194"/>
        <end position="388"/>
    </location>
</feature>
<dbReference type="Proteomes" id="UP000002383">
    <property type="component" value="Chromosome"/>
</dbReference>
<dbReference type="GO" id="GO:0015074">
    <property type="term" value="P:DNA integration"/>
    <property type="evidence" value="ECO:0007669"/>
    <property type="project" value="InterPro"/>
</dbReference>
<dbReference type="STRING" id="396588.Tgr7_0411"/>
<dbReference type="InterPro" id="IPR009004">
    <property type="entry name" value="Transposase_Mu_C"/>
</dbReference>
<dbReference type="GO" id="GO:0003676">
    <property type="term" value="F:nucleic acid binding"/>
    <property type="evidence" value="ECO:0007669"/>
    <property type="project" value="InterPro"/>
</dbReference>